<dbReference type="GO" id="GO:0032259">
    <property type="term" value="P:methylation"/>
    <property type="evidence" value="ECO:0007669"/>
    <property type="project" value="UniProtKB-KW"/>
</dbReference>
<dbReference type="PANTHER" id="PTHR12049">
    <property type="entry name" value="PROTEIN ARGININE METHYLTRANSFERASE NDUFAF7, MITOCHONDRIAL"/>
    <property type="match status" value="1"/>
</dbReference>
<keyword evidence="1 3" id="KW-0489">Methyltransferase</keyword>
<evidence type="ECO:0000313" key="3">
    <source>
        <dbReference type="EMBL" id="GAA1822483.1"/>
    </source>
</evidence>
<dbReference type="Pfam" id="PF02636">
    <property type="entry name" value="Methyltransf_28"/>
    <property type="match status" value="1"/>
</dbReference>
<dbReference type="GO" id="GO:0008168">
    <property type="term" value="F:methyltransferase activity"/>
    <property type="evidence" value="ECO:0007669"/>
    <property type="project" value="UniProtKB-KW"/>
</dbReference>
<dbReference type="RefSeq" id="WP_344136815.1">
    <property type="nucleotide sequence ID" value="NZ_BAAALT010000190.1"/>
</dbReference>
<evidence type="ECO:0000313" key="4">
    <source>
        <dbReference type="Proteomes" id="UP001500218"/>
    </source>
</evidence>
<evidence type="ECO:0000256" key="1">
    <source>
        <dbReference type="ARBA" id="ARBA00022603"/>
    </source>
</evidence>
<protein>
    <submittedName>
        <fullName evidence="3">SAM-dependent methyltransferase</fullName>
    </submittedName>
</protein>
<keyword evidence="2" id="KW-0808">Transferase</keyword>
<dbReference type="InterPro" id="IPR003788">
    <property type="entry name" value="NDUFAF7"/>
</dbReference>
<evidence type="ECO:0000256" key="2">
    <source>
        <dbReference type="ARBA" id="ARBA00022679"/>
    </source>
</evidence>
<reference evidence="3 4" key="1">
    <citation type="journal article" date="2019" name="Int. J. Syst. Evol. Microbiol.">
        <title>The Global Catalogue of Microorganisms (GCM) 10K type strain sequencing project: providing services to taxonomists for standard genome sequencing and annotation.</title>
        <authorList>
            <consortium name="The Broad Institute Genomics Platform"/>
            <consortium name="The Broad Institute Genome Sequencing Center for Infectious Disease"/>
            <person name="Wu L."/>
            <person name="Ma J."/>
        </authorList>
    </citation>
    <scope>NUCLEOTIDE SEQUENCE [LARGE SCALE GENOMIC DNA]</scope>
    <source>
        <strain evidence="3 4">JCM 13250</strain>
    </source>
</reference>
<dbReference type="SUPFAM" id="SSF53335">
    <property type="entry name" value="S-adenosyl-L-methionine-dependent methyltransferases"/>
    <property type="match status" value="1"/>
</dbReference>
<comment type="caution">
    <text evidence="3">The sequence shown here is derived from an EMBL/GenBank/DDBJ whole genome shotgun (WGS) entry which is preliminary data.</text>
</comment>
<organism evidence="3 4">
    <name type="scientific">Luedemannella flava</name>
    <dbReference type="NCBI Taxonomy" id="349316"/>
    <lineage>
        <taxon>Bacteria</taxon>
        <taxon>Bacillati</taxon>
        <taxon>Actinomycetota</taxon>
        <taxon>Actinomycetes</taxon>
        <taxon>Micromonosporales</taxon>
        <taxon>Micromonosporaceae</taxon>
        <taxon>Luedemannella</taxon>
    </lineage>
</organism>
<gene>
    <name evidence="3" type="ORF">GCM10009682_48540</name>
</gene>
<sequence length="342" mass="34756">MEQALYGPAGFFTAGAGPAAHFRTSSHAAGPFAAAVLALLTRVDDALGNPAVVDLVDVGAGRGELLLGVRAAAPPALRGRLRLVAVELAPRPADLPPDVAWTDRLPDTVTGLLTAVEWLDNVPLDVVRDGRYVRTDDTLGDPVSAEDAAWLARWWPPDAGAGAGLVAEVGRTRDAAWADAVSRVVAGLALAVDYGHVAGQRPAFGTLTGYRAGRQVPPVPDGTCDITAHVAIDSVAAAGDAVIADAGDPARAAGGRVTVAAGGRAAPVLLRQGEALRALGADGRRPPVSLAGTDPAAYVRALAGASLAGELTDPAGLGSHYWLLHPVGVTTPHIPHRTEPGS</sequence>
<dbReference type="Gene3D" id="3.40.50.12710">
    <property type="match status" value="1"/>
</dbReference>
<dbReference type="InterPro" id="IPR038375">
    <property type="entry name" value="NDUFAF7_sf"/>
</dbReference>
<dbReference type="Proteomes" id="UP001500218">
    <property type="component" value="Unassembled WGS sequence"/>
</dbReference>
<dbReference type="PANTHER" id="PTHR12049:SF7">
    <property type="entry name" value="PROTEIN ARGININE METHYLTRANSFERASE NDUFAF7, MITOCHONDRIAL"/>
    <property type="match status" value="1"/>
</dbReference>
<accession>A0ABN2MEA9</accession>
<keyword evidence="4" id="KW-1185">Reference proteome</keyword>
<proteinExistence type="predicted"/>
<dbReference type="InterPro" id="IPR029063">
    <property type="entry name" value="SAM-dependent_MTases_sf"/>
</dbReference>
<name>A0ABN2MEA9_9ACTN</name>
<dbReference type="EMBL" id="BAAALT010000190">
    <property type="protein sequence ID" value="GAA1822483.1"/>
    <property type="molecule type" value="Genomic_DNA"/>
</dbReference>